<accession>A0A5C3NKX6</accession>
<dbReference type="AlphaFoldDB" id="A0A5C3NKX6"/>
<evidence type="ECO:0000256" key="2">
    <source>
        <dbReference type="ARBA" id="ARBA00023295"/>
    </source>
</evidence>
<dbReference type="InterPro" id="IPR017853">
    <property type="entry name" value="GH"/>
</dbReference>
<keyword evidence="1" id="KW-0378">Hydrolase</keyword>
<evidence type="ECO:0000313" key="4">
    <source>
        <dbReference type="EMBL" id="TFK54271.1"/>
    </source>
</evidence>
<dbReference type="GO" id="GO:0004568">
    <property type="term" value="F:chitinase activity"/>
    <property type="evidence" value="ECO:0007669"/>
    <property type="project" value="TreeGrafter"/>
</dbReference>
<dbReference type="Proteomes" id="UP000305948">
    <property type="component" value="Unassembled WGS sequence"/>
</dbReference>
<reference evidence="4 5" key="1">
    <citation type="journal article" date="2019" name="Nat. Ecol. Evol.">
        <title>Megaphylogeny resolves global patterns of mushroom evolution.</title>
        <authorList>
            <person name="Varga T."/>
            <person name="Krizsan K."/>
            <person name="Foldi C."/>
            <person name="Dima B."/>
            <person name="Sanchez-Garcia M."/>
            <person name="Sanchez-Ramirez S."/>
            <person name="Szollosi G.J."/>
            <person name="Szarkandi J.G."/>
            <person name="Papp V."/>
            <person name="Albert L."/>
            <person name="Andreopoulos W."/>
            <person name="Angelini C."/>
            <person name="Antonin V."/>
            <person name="Barry K.W."/>
            <person name="Bougher N.L."/>
            <person name="Buchanan P."/>
            <person name="Buyck B."/>
            <person name="Bense V."/>
            <person name="Catcheside P."/>
            <person name="Chovatia M."/>
            <person name="Cooper J."/>
            <person name="Damon W."/>
            <person name="Desjardin D."/>
            <person name="Finy P."/>
            <person name="Geml J."/>
            <person name="Haridas S."/>
            <person name="Hughes K."/>
            <person name="Justo A."/>
            <person name="Karasinski D."/>
            <person name="Kautmanova I."/>
            <person name="Kiss B."/>
            <person name="Kocsube S."/>
            <person name="Kotiranta H."/>
            <person name="LaButti K.M."/>
            <person name="Lechner B.E."/>
            <person name="Liimatainen K."/>
            <person name="Lipzen A."/>
            <person name="Lukacs Z."/>
            <person name="Mihaltcheva S."/>
            <person name="Morgado L.N."/>
            <person name="Niskanen T."/>
            <person name="Noordeloos M.E."/>
            <person name="Ohm R.A."/>
            <person name="Ortiz-Santana B."/>
            <person name="Ovrebo C."/>
            <person name="Racz N."/>
            <person name="Riley R."/>
            <person name="Savchenko A."/>
            <person name="Shiryaev A."/>
            <person name="Soop K."/>
            <person name="Spirin V."/>
            <person name="Szebenyi C."/>
            <person name="Tomsovsky M."/>
            <person name="Tulloss R.E."/>
            <person name="Uehling J."/>
            <person name="Grigoriev I.V."/>
            <person name="Vagvolgyi C."/>
            <person name="Papp T."/>
            <person name="Martin F.M."/>
            <person name="Miettinen O."/>
            <person name="Hibbett D.S."/>
            <person name="Nagy L.G."/>
        </authorList>
    </citation>
    <scope>NUCLEOTIDE SEQUENCE [LARGE SCALE GENOMIC DNA]</scope>
    <source>
        <strain evidence="4 5">OMC1185</strain>
    </source>
</reference>
<dbReference type="GO" id="GO:0005576">
    <property type="term" value="C:extracellular region"/>
    <property type="evidence" value="ECO:0007669"/>
    <property type="project" value="TreeGrafter"/>
</dbReference>
<sequence>MGSIDAFDMSKNTNVNSASNEHNLAYYRADNTIDTISLAFPYVFRGPGGDPEIDFANTCNQWDDSTFSGTALAKCQAMAPISRPANPKPRSSRSPWAAPQARLGPRPTARRRALRIQYGICAWAARAVRGLSAMRFLTDIERGTAAHYAAFVSRIRFACWWSEQEVRGMDTNHTLPEFVVLARYHIAAAPQYPYPDAYIGDALNAASFDAVYVQFYNNYCGLNHASDYNFATWDNWAKTKSANKNVKMSIGAAGASDAADGYVAIATLLWDASEAYSKSTALSSIPANRYDKAVNQVLTAQATRSASVKGSNAASNRPNVNSRFFTRFDQSFKTVQVNIATHSYILVQL</sequence>
<dbReference type="Gene3D" id="3.20.20.80">
    <property type="entry name" value="Glycosidases"/>
    <property type="match status" value="2"/>
</dbReference>
<keyword evidence="2" id="KW-0326">Glycosidase</keyword>
<evidence type="ECO:0000313" key="5">
    <source>
        <dbReference type="Proteomes" id="UP000305948"/>
    </source>
</evidence>
<protein>
    <submittedName>
        <fullName evidence="4">Uncharacterized protein</fullName>
    </submittedName>
</protein>
<dbReference type="OrthoDB" id="6020543at2759"/>
<feature type="region of interest" description="Disordered" evidence="3">
    <location>
        <begin position="82"/>
        <end position="108"/>
    </location>
</feature>
<dbReference type="EMBL" id="ML213506">
    <property type="protein sequence ID" value="TFK54271.1"/>
    <property type="molecule type" value="Genomic_DNA"/>
</dbReference>
<keyword evidence="5" id="KW-1185">Reference proteome</keyword>
<dbReference type="PANTHER" id="PTHR45708:SF49">
    <property type="entry name" value="ENDOCHITINASE"/>
    <property type="match status" value="1"/>
</dbReference>
<name>A0A5C3NKX6_9AGAM</name>
<evidence type="ECO:0000256" key="3">
    <source>
        <dbReference type="SAM" id="MobiDB-lite"/>
    </source>
</evidence>
<evidence type="ECO:0000256" key="1">
    <source>
        <dbReference type="ARBA" id="ARBA00022801"/>
    </source>
</evidence>
<organism evidence="4 5">
    <name type="scientific">Heliocybe sulcata</name>
    <dbReference type="NCBI Taxonomy" id="5364"/>
    <lineage>
        <taxon>Eukaryota</taxon>
        <taxon>Fungi</taxon>
        <taxon>Dikarya</taxon>
        <taxon>Basidiomycota</taxon>
        <taxon>Agaricomycotina</taxon>
        <taxon>Agaricomycetes</taxon>
        <taxon>Gloeophyllales</taxon>
        <taxon>Gloeophyllaceae</taxon>
        <taxon>Heliocybe</taxon>
    </lineage>
</organism>
<dbReference type="STRING" id="5364.A0A5C3NKX6"/>
<gene>
    <name evidence="4" type="ORF">OE88DRAFT_1717499</name>
</gene>
<dbReference type="InterPro" id="IPR050542">
    <property type="entry name" value="Glycosyl_Hydrlase18_Chitinase"/>
</dbReference>
<dbReference type="PANTHER" id="PTHR45708">
    <property type="entry name" value="ENDOCHITINASE"/>
    <property type="match status" value="1"/>
</dbReference>
<dbReference type="SUPFAM" id="SSF51445">
    <property type="entry name" value="(Trans)glycosidases"/>
    <property type="match status" value="1"/>
</dbReference>
<proteinExistence type="predicted"/>